<dbReference type="Gene3D" id="3.30.70.330">
    <property type="match status" value="1"/>
</dbReference>
<gene>
    <name evidence="6" type="ORF">LTR05_006216</name>
</gene>
<feature type="compositionally biased region" description="Pro residues" evidence="4">
    <location>
        <begin position="206"/>
        <end position="248"/>
    </location>
</feature>
<evidence type="ECO:0000256" key="1">
    <source>
        <dbReference type="ARBA" id="ARBA00004123"/>
    </source>
</evidence>
<dbReference type="InterPro" id="IPR025742">
    <property type="entry name" value="CSTF2_hinge"/>
</dbReference>
<dbReference type="AlphaFoldDB" id="A0AAN7SYA8"/>
<dbReference type="PANTHER" id="PTHR45735">
    <property type="entry name" value="CLEAVAGE STIMULATION FACTOR SUBUNIT 2"/>
    <property type="match status" value="1"/>
</dbReference>
<dbReference type="Proteomes" id="UP001309876">
    <property type="component" value="Unassembled WGS sequence"/>
</dbReference>
<dbReference type="GO" id="GO:0005847">
    <property type="term" value="C:mRNA cleavage and polyadenylation specificity factor complex"/>
    <property type="evidence" value="ECO:0007669"/>
    <property type="project" value="TreeGrafter"/>
</dbReference>
<dbReference type="InterPro" id="IPR035979">
    <property type="entry name" value="RBD_domain_sf"/>
</dbReference>
<dbReference type="GO" id="GO:0003729">
    <property type="term" value="F:mRNA binding"/>
    <property type="evidence" value="ECO:0007669"/>
    <property type="project" value="TreeGrafter"/>
</dbReference>
<evidence type="ECO:0000313" key="6">
    <source>
        <dbReference type="EMBL" id="KAK5083712.1"/>
    </source>
</evidence>
<feature type="compositionally biased region" description="Low complexity" evidence="4">
    <location>
        <begin position="249"/>
        <end position="259"/>
    </location>
</feature>
<evidence type="ECO:0000256" key="2">
    <source>
        <dbReference type="ARBA" id="ARBA00023242"/>
    </source>
</evidence>
<feature type="region of interest" description="Disordered" evidence="4">
    <location>
        <begin position="204"/>
        <end position="296"/>
    </location>
</feature>
<dbReference type="InterPro" id="IPR038192">
    <property type="entry name" value="CSTF_C_sf"/>
</dbReference>
<proteinExistence type="predicted"/>
<sequence>MAPGSSKEIFVGNIPFNLSEEQITGILNTVGQVTSFRLMTDSGTGKPRGYGFATYADPDQAASAVRNLNDYEVGGRKIRVDWPHQQNKDAADKASDGDMVPPDGAYNGQAAQTALPPLPHGVELPPNLKATDAISQTLSQLPPQTLLDILTQMKSLAISEPAKTTELLRQQPQLSYAIFQALLLMGLVDEKIFQQVLDQPQRPAAVVPPPMAAQPPPIPPPHQTPHPQYPPMPQQHPQYPGYPPPPIPGQQMPGVGMPPRVMPPYGAPPPPYPPPQQQLQQQPPPVQAPPQPDQNQLLQQILAMDQRTIDSLPETEKQQVLQIRAQMGVR</sequence>
<reference evidence="6 7" key="1">
    <citation type="submission" date="2023-08" db="EMBL/GenBank/DDBJ databases">
        <title>Black Yeasts Isolated from many extreme environments.</title>
        <authorList>
            <person name="Coleine C."/>
            <person name="Stajich J.E."/>
            <person name="Selbmann L."/>
        </authorList>
    </citation>
    <scope>NUCLEOTIDE SEQUENCE [LARGE SCALE GENOMIC DNA]</scope>
    <source>
        <strain evidence="6 7">CCFEE 5910</strain>
    </source>
</reference>
<dbReference type="Gene3D" id="1.25.40.630">
    <property type="match status" value="1"/>
</dbReference>
<dbReference type="InterPro" id="IPR012677">
    <property type="entry name" value="Nucleotide-bd_a/b_plait_sf"/>
</dbReference>
<dbReference type="GO" id="GO:0031124">
    <property type="term" value="P:mRNA 3'-end processing"/>
    <property type="evidence" value="ECO:0007669"/>
    <property type="project" value="InterPro"/>
</dbReference>
<name>A0AAN7SYA8_9EURO</name>
<organism evidence="6 7">
    <name type="scientific">Lithohypha guttulata</name>
    <dbReference type="NCBI Taxonomy" id="1690604"/>
    <lineage>
        <taxon>Eukaryota</taxon>
        <taxon>Fungi</taxon>
        <taxon>Dikarya</taxon>
        <taxon>Ascomycota</taxon>
        <taxon>Pezizomycotina</taxon>
        <taxon>Eurotiomycetes</taxon>
        <taxon>Chaetothyriomycetidae</taxon>
        <taxon>Chaetothyriales</taxon>
        <taxon>Trichomeriaceae</taxon>
        <taxon>Lithohypha</taxon>
    </lineage>
</organism>
<dbReference type="EMBL" id="JAVRRJ010000006">
    <property type="protein sequence ID" value="KAK5083712.1"/>
    <property type="molecule type" value="Genomic_DNA"/>
</dbReference>
<feature type="domain" description="RRM" evidence="5">
    <location>
        <begin position="7"/>
        <end position="85"/>
    </location>
</feature>
<dbReference type="InterPro" id="IPR026896">
    <property type="entry name" value="CSTF_C"/>
</dbReference>
<dbReference type="PANTHER" id="PTHR45735:SF2">
    <property type="entry name" value="CLEAVAGE STIMULATION FACTOR SUBUNIT 2"/>
    <property type="match status" value="1"/>
</dbReference>
<comment type="caution">
    <text evidence="6">The sequence shown here is derived from an EMBL/GenBank/DDBJ whole genome shotgun (WGS) entry which is preliminary data.</text>
</comment>
<evidence type="ECO:0000313" key="7">
    <source>
        <dbReference type="Proteomes" id="UP001309876"/>
    </source>
</evidence>
<dbReference type="Pfam" id="PF00076">
    <property type="entry name" value="RRM_1"/>
    <property type="match status" value="1"/>
</dbReference>
<protein>
    <recommendedName>
        <fullName evidence="5">RRM domain-containing protein</fullName>
    </recommendedName>
</protein>
<evidence type="ECO:0000256" key="4">
    <source>
        <dbReference type="SAM" id="MobiDB-lite"/>
    </source>
</evidence>
<keyword evidence="7" id="KW-1185">Reference proteome</keyword>
<feature type="compositionally biased region" description="Pro residues" evidence="4">
    <location>
        <begin position="260"/>
        <end position="292"/>
    </location>
</feature>
<dbReference type="Gene3D" id="1.10.20.70">
    <property type="entry name" value="Transcription termination and cleavage factor, C-terminal domain"/>
    <property type="match status" value="1"/>
</dbReference>
<evidence type="ECO:0000259" key="5">
    <source>
        <dbReference type="PROSITE" id="PS50102"/>
    </source>
</evidence>
<dbReference type="InterPro" id="IPR000504">
    <property type="entry name" value="RRM_dom"/>
</dbReference>
<dbReference type="Pfam" id="PF14304">
    <property type="entry name" value="CSTF_C"/>
    <property type="match status" value="1"/>
</dbReference>
<dbReference type="Pfam" id="PF14327">
    <property type="entry name" value="CSTF2_hinge"/>
    <property type="match status" value="1"/>
</dbReference>
<keyword evidence="3" id="KW-0694">RNA-binding</keyword>
<dbReference type="PROSITE" id="PS50102">
    <property type="entry name" value="RRM"/>
    <property type="match status" value="1"/>
</dbReference>
<evidence type="ECO:0000256" key="3">
    <source>
        <dbReference type="PROSITE-ProRule" id="PRU00176"/>
    </source>
</evidence>
<keyword evidence="2" id="KW-0539">Nucleus</keyword>
<accession>A0AAN7SYA8</accession>
<dbReference type="SMART" id="SM00360">
    <property type="entry name" value="RRM"/>
    <property type="match status" value="1"/>
</dbReference>
<dbReference type="SUPFAM" id="SSF54928">
    <property type="entry name" value="RNA-binding domain, RBD"/>
    <property type="match status" value="1"/>
</dbReference>
<comment type="subcellular location">
    <subcellularLocation>
        <location evidence="1">Nucleus</location>
    </subcellularLocation>
</comment>